<keyword evidence="3" id="KW-0547">Nucleotide-binding</keyword>
<keyword evidence="7" id="KW-1185">Reference proteome</keyword>
<dbReference type="InterPro" id="IPR027417">
    <property type="entry name" value="P-loop_NTPase"/>
</dbReference>
<dbReference type="CDD" id="cd10147">
    <property type="entry name" value="Wzt_C-like"/>
    <property type="match status" value="1"/>
</dbReference>
<dbReference type="PROSITE" id="PS50893">
    <property type="entry name" value="ABC_TRANSPORTER_2"/>
    <property type="match status" value="1"/>
</dbReference>
<evidence type="ECO:0000256" key="1">
    <source>
        <dbReference type="ARBA" id="ARBA00005417"/>
    </source>
</evidence>
<evidence type="ECO:0000313" key="7">
    <source>
        <dbReference type="Proteomes" id="UP000095552"/>
    </source>
</evidence>
<dbReference type="PANTHER" id="PTHR46743">
    <property type="entry name" value="TEICHOIC ACIDS EXPORT ATP-BINDING PROTEIN TAGH"/>
    <property type="match status" value="1"/>
</dbReference>
<dbReference type="SMART" id="SM00382">
    <property type="entry name" value="AAA"/>
    <property type="match status" value="1"/>
</dbReference>
<dbReference type="Pfam" id="PF00005">
    <property type="entry name" value="ABC_tran"/>
    <property type="match status" value="1"/>
</dbReference>
<dbReference type="RefSeq" id="WP_069836735.1">
    <property type="nucleotide sequence ID" value="NZ_MDGQ01000005.1"/>
</dbReference>
<dbReference type="GO" id="GO:0005524">
    <property type="term" value="F:ATP binding"/>
    <property type="evidence" value="ECO:0007669"/>
    <property type="project" value="UniProtKB-KW"/>
</dbReference>
<organism evidence="6 7">
    <name type="scientific">Roseivirga misakiensis</name>
    <dbReference type="NCBI Taxonomy" id="1563681"/>
    <lineage>
        <taxon>Bacteria</taxon>
        <taxon>Pseudomonadati</taxon>
        <taxon>Bacteroidota</taxon>
        <taxon>Cytophagia</taxon>
        <taxon>Cytophagales</taxon>
        <taxon>Roseivirgaceae</taxon>
        <taxon>Roseivirga</taxon>
    </lineage>
</organism>
<dbReference type="Proteomes" id="UP000095552">
    <property type="component" value="Unassembled WGS sequence"/>
</dbReference>
<dbReference type="Gene3D" id="3.40.50.300">
    <property type="entry name" value="P-loop containing nucleotide triphosphate hydrolases"/>
    <property type="match status" value="1"/>
</dbReference>
<dbReference type="InterPro" id="IPR017871">
    <property type="entry name" value="ABC_transporter-like_CS"/>
</dbReference>
<comment type="similarity">
    <text evidence="1">Belongs to the ABC transporter superfamily.</text>
</comment>
<evidence type="ECO:0000256" key="2">
    <source>
        <dbReference type="ARBA" id="ARBA00022448"/>
    </source>
</evidence>
<dbReference type="EMBL" id="MDGQ01000005">
    <property type="protein sequence ID" value="OEK05231.1"/>
    <property type="molecule type" value="Genomic_DNA"/>
</dbReference>
<dbReference type="CDD" id="cd03220">
    <property type="entry name" value="ABC_KpsT_Wzt"/>
    <property type="match status" value="1"/>
</dbReference>
<keyword evidence="4" id="KW-0067">ATP-binding</keyword>
<feature type="domain" description="ABC transporter" evidence="5">
    <location>
        <begin position="49"/>
        <end position="268"/>
    </location>
</feature>
<dbReference type="GO" id="GO:0016887">
    <property type="term" value="F:ATP hydrolysis activity"/>
    <property type="evidence" value="ECO:0007669"/>
    <property type="project" value="InterPro"/>
</dbReference>
<dbReference type="InterPro" id="IPR003439">
    <property type="entry name" value="ABC_transporter-like_ATP-bd"/>
</dbReference>
<dbReference type="InterPro" id="IPR029439">
    <property type="entry name" value="Wzt_C"/>
</dbReference>
<evidence type="ECO:0000259" key="5">
    <source>
        <dbReference type="PROSITE" id="PS50893"/>
    </source>
</evidence>
<dbReference type="Pfam" id="PF14524">
    <property type="entry name" value="Wzt_C"/>
    <property type="match status" value="1"/>
</dbReference>
<evidence type="ECO:0000256" key="4">
    <source>
        <dbReference type="ARBA" id="ARBA00022840"/>
    </source>
</evidence>
<accession>A0A1E5T1J4</accession>
<dbReference type="STRING" id="1563681.BFP71_17670"/>
<dbReference type="GO" id="GO:0016020">
    <property type="term" value="C:membrane"/>
    <property type="evidence" value="ECO:0007669"/>
    <property type="project" value="InterPro"/>
</dbReference>
<dbReference type="Gene3D" id="2.70.50.60">
    <property type="entry name" value="abc- transporter (atp binding component) like domain"/>
    <property type="match status" value="1"/>
</dbReference>
<proteinExistence type="inferred from homology"/>
<comment type="caution">
    <text evidence="6">The sequence shown here is derived from an EMBL/GenBank/DDBJ whole genome shotgun (WGS) entry which is preliminary data.</text>
</comment>
<protein>
    <recommendedName>
        <fullName evidence="5">ABC transporter domain-containing protein</fullName>
    </recommendedName>
</protein>
<dbReference type="InterPro" id="IPR015860">
    <property type="entry name" value="ABC_transpr_TagH-like"/>
</dbReference>
<gene>
    <name evidence="6" type="ORF">BFP71_17670</name>
</gene>
<dbReference type="PROSITE" id="PS00211">
    <property type="entry name" value="ABC_TRANSPORTER_1"/>
    <property type="match status" value="1"/>
</dbReference>
<dbReference type="SUPFAM" id="SSF52540">
    <property type="entry name" value="P-loop containing nucleoside triphosphate hydrolases"/>
    <property type="match status" value="1"/>
</dbReference>
<sequence length="429" mass="47970">MSKVSIQVENLSKQYRLGVVGTGTISHDLNRWWARVRGREDPFLTIGEVNDRTVKGSSDYVWALKDLNFQVKQGEVLGVIGKNGAGKSTLLKLLSKVTGPTTGRIKANGRIGALLEVGTGFHPELTGRENVFLNGALLGMTKNEIRLKLDEIVDFSGCERYIDTPVKRYSSGMKVRLAFAVAAFLEPEILIVDEVLAVGDAEFRKKCIGKMGKVAQEGRTILFVSHNMDSIRNLCQRAIFLENGQITLDGSVDDAIRKYVQLGPSLIDYSTGIVPDSWERPWGHEDADFKTIRILNSKGEYTSTLLFKEPLIVEVAFDCDRDISDTNFQLRIGNVEGTQITRSVSTHDVKGELDMKKGKRKALIEINPQLVPGRYALSVYFGSRDGAKFYDAIADFYHFEITNESLDGFHEVSSKQNTFIHLNANWKFY</sequence>
<dbReference type="OrthoDB" id="9785229at2"/>
<evidence type="ECO:0000313" key="6">
    <source>
        <dbReference type="EMBL" id="OEK05231.1"/>
    </source>
</evidence>
<name>A0A1E5T1J4_9BACT</name>
<keyword evidence="2" id="KW-0813">Transport</keyword>
<reference evidence="6 7" key="1">
    <citation type="submission" date="2016-08" db="EMBL/GenBank/DDBJ databases">
        <title>Draft genome of Fabibacter sp. strain SK-8.</title>
        <authorList>
            <person name="Wong S.-K."/>
            <person name="Hamasaki K."/>
            <person name="Yoshizawa S."/>
        </authorList>
    </citation>
    <scope>NUCLEOTIDE SEQUENCE [LARGE SCALE GENOMIC DNA]</scope>
    <source>
        <strain evidence="6 7">SK-8</strain>
    </source>
</reference>
<dbReference type="GO" id="GO:0140359">
    <property type="term" value="F:ABC-type transporter activity"/>
    <property type="evidence" value="ECO:0007669"/>
    <property type="project" value="InterPro"/>
</dbReference>
<dbReference type="PANTHER" id="PTHR46743:SF2">
    <property type="entry name" value="TEICHOIC ACIDS EXPORT ATP-BINDING PROTEIN TAGH"/>
    <property type="match status" value="1"/>
</dbReference>
<evidence type="ECO:0000256" key="3">
    <source>
        <dbReference type="ARBA" id="ARBA00022741"/>
    </source>
</evidence>
<dbReference type="InterPro" id="IPR050683">
    <property type="entry name" value="Bact_Polysacc_Export_ATP-bd"/>
</dbReference>
<dbReference type="AlphaFoldDB" id="A0A1E5T1J4"/>
<dbReference type="InterPro" id="IPR003593">
    <property type="entry name" value="AAA+_ATPase"/>
</dbReference>